<dbReference type="Proteomes" id="UP000249218">
    <property type="component" value="Unassembled WGS sequence"/>
</dbReference>
<name>A0A2W1BWF7_HELAM</name>
<dbReference type="EMBL" id="KZ149939">
    <property type="protein sequence ID" value="PZC77006.1"/>
    <property type="molecule type" value="Genomic_DNA"/>
</dbReference>
<dbReference type="InterPro" id="IPR007588">
    <property type="entry name" value="Znf_FLYWCH"/>
</dbReference>
<keyword evidence="3" id="KW-0862">Zinc</keyword>
<reference evidence="5 6" key="1">
    <citation type="journal article" date="2017" name="BMC Biol.">
        <title>Genomic innovations, transcriptional plasticity and gene loss underlying the evolution and divergence of two highly polyphagous and invasive Helicoverpa pest species.</title>
        <authorList>
            <person name="Pearce S.L."/>
            <person name="Clarke D.F."/>
            <person name="East P.D."/>
            <person name="Elfekih S."/>
            <person name="Gordon K.H."/>
            <person name="Jermiin L.S."/>
            <person name="McGaughran A."/>
            <person name="Oakeshott J.G."/>
            <person name="Papanikolaou A."/>
            <person name="Perera O.P."/>
            <person name="Rane R.V."/>
            <person name="Richards S."/>
            <person name="Tay W.T."/>
            <person name="Walsh T.K."/>
            <person name="Anderson A."/>
            <person name="Anderson C.J."/>
            <person name="Asgari S."/>
            <person name="Board P.G."/>
            <person name="Bretschneider A."/>
            <person name="Campbell P.M."/>
            <person name="Chertemps T."/>
            <person name="Christeller J.T."/>
            <person name="Coppin C.W."/>
            <person name="Downes S.J."/>
            <person name="Duan G."/>
            <person name="Farnsworth C.A."/>
            <person name="Good R.T."/>
            <person name="Han L.B."/>
            <person name="Han Y.C."/>
            <person name="Hatje K."/>
            <person name="Horne I."/>
            <person name="Huang Y.P."/>
            <person name="Hughes D.S."/>
            <person name="Jacquin-Joly E."/>
            <person name="James W."/>
            <person name="Jhangiani S."/>
            <person name="Kollmar M."/>
            <person name="Kuwar S.S."/>
            <person name="Li S."/>
            <person name="Liu N.Y."/>
            <person name="Maibeche M.T."/>
            <person name="Miller J.R."/>
            <person name="Montagne N."/>
            <person name="Perry T."/>
            <person name="Qu J."/>
            <person name="Song S.V."/>
            <person name="Sutton G.G."/>
            <person name="Vogel H."/>
            <person name="Walenz B.P."/>
            <person name="Xu W."/>
            <person name="Zhang H.J."/>
            <person name="Zou Z."/>
            <person name="Batterham P."/>
            <person name="Edwards O.R."/>
            <person name="Feyereisen R."/>
            <person name="Gibbs R.A."/>
            <person name="Heckel D.G."/>
            <person name="McGrath A."/>
            <person name="Robin C."/>
            <person name="Scherer S.E."/>
            <person name="Worley K.C."/>
            <person name="Wu Y.D."/>
        </authorList>
    </citation>
    <scope>NUCLEOTIDE SEQUENCE [LARGE SCALE GENOMIC DNA]</scope>
    <source>
        <strain evidence="5">Harm_GR_Male_#8</strain>
        <tissue evidence="5">Whole organism</tissue>
    </source>
</reference>
<evidence type="ECO:0000256" key="2">
    <source>
        <dbReference type="ARBA" id="ARBA00022771"/>
    </source>
</evidence>
<dbReference type="OrthoDB" id="19132at2759"/>
<dbReference type="Gene3D" id="2.20.25.240">
    <property type="match status" value="1"/>
</dbReference>
<evidence type="ECO:0000259" key="4">
    <source>
        <dbReference type="Pfam" id="PF04500"/>
    </source>
</evidence>
<dbReference type="GO" id="GO:0008270">
    <property type="term" value="F:zinc ion binding"/>
    <property type="evidence" value="ECO:0007669"/>
    <property type="project" value="UniProtKB-KW"/>
</dbReference>
<protein>
    <recommendedName>
        <fullName evidence="4">FLYWCH-type domain-containing protein</fullName>
    </recommendedName>
</protein>
<keyword evidence="6" id="KW-1185">Reference proteome</keyword>
<sequence>MQSGTPEFGYSKRGRRLIVMNGYSFYHKKDHNGKVRWQCSTHSSKGCKAVIHTIDDVIVFSKLNHSHAPTKNWIRGELF</sequence>
<evidence type="ECO:0000313" key="6">
    <source>
        <dbReference type="Proteomes" id="UP000249218"/>
    </source>
</evidence>
<accession>A0A2W1BWF7</accession>
<dbReference type="Pfam" id="PF04500">
    <property type="entry name" value="FLYWCH"/>
    <property type="match status" value="1"/>
</dbReference>
<evidence type="ECO:0000256" key="3">
    <source>
        <dbReference type="ARBA" id="ARBA00022833"/>
    </source>
</evidence>
<gene>
    <name evidence="5" type="primary">HaOG203957</name>
    <name evidence="5" type="ORF">B5X24_HaOG203957</name>
</gene>
<evidence type="ECO:0000256" key="1">
    <source>
        <dbReference type="ARBA" id="ARBA00022723"/>
    </source>
</evidence>
<dbReference type="AlphaFoldDB" id="A0A2W1BWF7"/>
<keyword evidence="1" id="KW-0479">Metal-binding</keyword>
<keyword evidence="2" id="KW-0863">Zinc-finger</keyword>
<feature type="domain" description="FLYWCH-type" evidence="4">
    <location>
        <begin position="11"/>
        <end position="67"/>
    </location>
</feature>
<organism evidence="5 6">
    <name type="scientific">Helicoverpa armigera</name>
    <name type="common">Cotton bollworm</name>
    <name type="synonym">Heliothis armigera</name>
    <dbReference type="NCBI Taxonomy" id="29058"/>
    <lineage>
        <taxon>Eukaryota</taxon>
        <taxon>Metazoa</taxon>
        <taxon>Ecdysozoa</taxon>
        <taxon>Arthropoda</taxon>
        <taxon>Hexapoda</taxon>
        <taxon>Insecta</taxon>
        <taxon>Pterygota</taxon>
        <taxon>Neoptera</taxon>
        <taxon>Endopterygota</taxon>
        <taxon>Lepidoptera</taxon>
        <taxon>Glossata</taxon>
        <taxon>Ditrysia</taxon>
        <taxon>Noctuoidea</taxon>
        <taxon>Noctuidae</taxon>
        <taxon>Heliothinae</taxon>
        <taxon>Helicoverpa</taxon>
    </lineage>
</organism>
<proteinExistence type="predicted"/>
<evidence type="ECO:0000313" key="5">
    <source>
        <dbReference type="EMBL" id="PZC77006.1"/>
    </source>
</evidence>